<name>A0ACB7SVX5_HYAAI</name>
<evidence type="ECO:0000313" key="1">
    <source>
        <dbReference type="EMBL" id="KAH6939362.1"/>
    </source>
</evidence>
<organism evidence="1 2">
    <name type="scientific">Hyalomma asiaticum</name>
    <name type="common">Tick</name>
    <dbReference type="NCBI Taxonomy" id="266040"/>
    <lineage>
        <taxon>Eukaryota</taxon>
        <taxon>Metazoa</taxon>
        <taxon>Ecdysozoa</taxon>
        <taxon>Arthropoda</taxon>
        <taxon>Chelicerata</taxon>
        <taxon>Arachnida</taxon>
        <taxon>Acari</taxon>
        <taxon>Parasitiformes</taxon>
        <taxon>Ixodida</taxon>
        <taxon>Ixodoidea</taxon>
        <taxon>Ixodidae</taxon>
        <taxon>Hyalomminae</taxon>
        <taxon>Hyalomma</taxon>
    </lineage>
</organism>
<reference evidence="1" key="1">
    <citation type="submission" date="2020-05" db="EMBL/GenBank/DDBJ databases">
        <title>Large-scale comparative analyses of tick genomes elucidate their genetic diversity and vector capacities.</title>
        <authorList>
            <person name="Jia N."/>
            <person name="Wang J."/>
            <person name="Shi W."/>
            <person name="Du L."/>
            <person name="Sun Y."/>
            <person name="Zhan W."/>
            <person name="Jiang J."/>
            <person name="Wang Q."/>
            <person name="Zhang B."/>
            <person name="Ji P."/>
            <person name="Sakyi L.B."/>
            <person name="Cui X."/>
            <person name="Yuan T."/>
            <person name="Jiang B."/>
            <person name="Yang W."/>
            <person name="Lam T.T.-Y."/>
            <person name="Chang Q."/>
            <person name="Ding S."/>
            <person name="Wang X."/>
            <person name="Zhu J."/>
            <person name="Ruan X."/>
            <person name="Zhao L."/>
            <person name="Wei J."/>
            <person name="Que T."/>
            <person name="Du C."/>
            <person name="Cheng J."/>
            <person name="Dai P."/>
            <person name="Han X."/>
            <person name="Huang E."/>
            <person name="Gao Y."/>
            <person name="Liu J."/>
            <person name="Shao H."/>
            <person name="Ye R."/>
            <person name="Li L."/>
            <person name="Wei W."/>
            <person name="Wang X."/>
            <person name="Wang C."/>
            <person name="Yang T."/>
            <person name="Huo Q."/>
            <person name="Li W."/>
            <person name="Guo W."/>
            <person name="Chen H."/>
            <person name="Zhou L."/>
            <person name="Ni X."/>
            <person name="Tian J."/>
            <person name="Zhou Y."/>
            <person name="Sheng Y."/>
            <person name="Liu T."/>
            <person name="Pan Y."/>
            <person name="Xia L."/>
            <person name="Li J."/>
            <person name="Zhao F."/>
            <person name="Cao W."/>
        </authorList>
    </citation>
    <scope>NUCLEOTIDE SEQUENCE</scope>
    <source>
        <strain evidence="1">Hyas-2018</strain>
    </source>
</reference>
<comment type="caution">
    <text evidence="1">The sequence shown here is derived from an EMBL/GenBank/DDBJ whole genome shotgun (WGS) entry which is preliminary data.</text>
</comment>
<dbReference type="EMBL" id="CM023482">
    <property type="protein sequence ID" value="KAH6939362.1"/>
    <property type="molecule type" value="Genomic_DNA"/>
</dbReference>
<dbReference type="Proteomes" id="UP000821845">
    <property type="component" value="Chromosome 2"/>
</dbReference>
<accession>A0ACB7SVX5</accession>
<protein>
    <submittedName>
        <fullName evidence="1">Uncharacterized protein</fullName>
    </submittedName>
</protein>
<sequence length="59" mass="6635">MEPSEVKSERDSLLSKEPCVASIATPPRSLGKNKSGHILNSDSCNMIFLCYTYWCNREP</sequence>
<keyword evidence="2" id="KW-1185">Reference proteome</keyword>
<gene>
    <name evidence="1" type="ORF">HPB50_017722</name>
</gene>
<evidence type="ECO:0000313" key="2">
    <source>
        <dbReference type="Proteomes" id="UP000821845"/>
    </source>
</evidence>
<proteinExistence type="predicted"/>